<keyword evidence="3" id="KW-0804">Transcription</keyword>
<dbReference type="Gene3D" id="1.10.10.10">
    <property type="entry name" value="Winged helix-like DNA-binding domain superfamily/Winged helix DNA-binding domain"/>
    <property type="match status" value="1"/>
</dbReference>
<proteinExistence type="predicted"/>
<dbReference type="GO" id="GO:1901135">
    <property type="term" value="P:carbohydrate derivative metabolic process"/>
    <property type="evidence" value="ECO:0007669"/>
    <property type="project" value="InterPro"/>
</dbReference>
<feature type="domain" description="HTH rpiR-type" evidence="4">
    <location>
        <begin position="2"/>
        <end position="78"/>
    </location>
</feature>
<evidence type="ECO:0000256" key="2">
    <source>
        <dbReference type="ARBA" id="ARBA00023125"/>
    </source>
</evidence>
<dbReference type="InterPro" id="IPR036388">
    <property type="entry name" value="WH-like_DNA-bd_sf"/>
</dbReference>
<dbReference type="GO" id="GO:0003677">
    <property type="term" value="F:DNA binding"/>
    <property type="evidence" value="ECO:0007669"/>
    <property type="project" value="UniProtKB-KW"/>
</dbReference>
<dbReference type="PANTHER" id="PTHR30514">
    <property type="entry name" value="GLUCOKINASE"/>
    <property type="match status" value="1"/>
</dbReference>
<reference evidence="7 9" key="2">
    <citation type="submission" date="2013-03" db="EMBL/GenBank/DDBJ databases">
        <title>The Genome Sequence of Enterococcus raffinosus ATCC_49464 (PacBio/Illumina hybrid assembly).</title>
        <authorList>
            <consortium name="The Broad Institute Genomics Platform"/>
            <consortium name="The Broad Institute Genome Sequencing Center for Infectious Disease"/>
            <person name="Earl A."/>
            <person name="Russ C."/>
            <person name="Gilmore M."/>
            <person name="Surin D."/>
            <person name="Walker B."/>
            <person name="Young S."/>
            <person name="Zeng Q."/>
            <person name="Gargeya S."/>
            <person name="Fitzgerald M."/>
            <person name="Haas B."/>
            <person name="Abouelleil A."/>
            <person name="Allen A.W."/>
            <person name="Alvarado L."/>
            <person name="Arachchi H.M."/>
            <person name="Berlin A.M."/>
            <person name="Chapman S.B."/>
            <person name="Gainer-Dewar J."/>
            <person name="Goldberg J."/>
            <person name="Griggs A."/>
            <person name="Gujja S."/>
            <person name="Hansen M."/>
            <person name="Howarth C."/>
            <person name="Imamovic A."/>
            <person name="Ireland A."/>
            <person name="Larimer J."/>
            <person name="McCowan C."/>
            <person name="Murphy C."/>
            <person name="Pearson M."/>
            <person name="Poon T.W."/>
            <person name="Priest M."/>
            <person name="Roberts A."/>
            <person name="Saif S."/>
            <person name="Shea T."/>
            <person name="Sisk P."/>
            <person name="Sykes S."/>
            <person name="Wortman J."/>
            <person name="Nusbaum C."/>
            <person name="Birren B."/>
        </authorList>
    </citation>
    <scope>NUCLEOTIDE SEQUENCE [LARGE SCALE GENOMIC DNA]</scope>
    <source>
        <strain evidence="7 9">ATCC 49464</strain>
    </source>
</reference>
<dbReference type="InterPro" id="IPR009057">
    <property type="entry name" value="Homeodomain-like_sf"/>
</dbReference>
<dbReference type="GO" id="GO:0003700">
    <property type="term" value="F:DNA-binding transcription factor activity"/>
    <property type="evidence" value="ECO:0007669"/>
    <property type="project" value="InterPro"/>
</dbReference>
<dbReference type="HOGENOM" id="CLU_055769_4_1_9"/>
<organism evidence="6 8">
    <name type="scientific">Enterococcus raffinosus ATCC 49464</name>
    <dbReference type="NCBI Taxonomy" id="1158602"/>
    <lineage>
        <taxon>Bacteria</taxon>
        <taxon>Bacillati</taxon>
        <taxon>Bacillota</taxon>
        <taxon>Bacilli</taxon>
        <taxon>Lactobacillales</taxon>
        <taxon>Enterococcaceae</taxon>
        <taxon>Enterococcus</taxon>
    </lineage>
</organism>
<dbReference type="InterPro" id="IPR001347">
    <property type="entry name" value="SIS_dom"/>
</dbReference>
<evidence type="ECO:0000313" key="7">
    <source>
        <dbReference type="EMBL" id="EOT77571.1"/>
    </source>
</evidence>
<gene>
    <name evidence="7" type="ORF">I590_01107</name>
    <name evidence="6" type="ORF">UAK_00828</name>
</gene>
<dbReference type="InterPro" id="IPR000281">
    <property type="entry name" value="HTH_RpiR"/>
</dbReference>
<accession>R2RPT9</accession>
<evidence type="ECO:0000256" key="1">
    <source>
        <dbReference type="ARBA" id="ARBA00023015"/>
    </source>
</evidence>
<dbReference type="PROSITE" id="PS51464">
    <property type="entry name" value="SIS"/>
    <property type="match status" value="1"/>
</dbReference>
<evidence type="ECO:0000313" key="9">
    <source>
        <dbReference type="Proteomes" id="UP000014158"/>
    </source>
</evidence>
<keyword evidence="9" id="KW-1185">Reference proteome</keyword>
<evidence type="ECO:0000259" key="5">
    <source>
        <dbReference type="PROSITE" id="PS51464"/>
    </source>
</evidence>
<evidence type="ECO:0000256" key="3">
    <source>
        <dbReference type="ARBA" id="ARBA00023163"/>
    </source>
</evidence>
<dbReference type="SUPFAM" id="SSF53697">
    <property type="entry name" value="SIS domain"/>
    <property type="match status" value="1"/>
</dbReference>
<dbReference type="AlphaFoldDB" id="R2RPT9"/>
<dbReference type="PATRIC" id="fig|1158602.3.peg.853"/>
<dbReference type="EMBL" id="AJAL01000001">
    <property type="protein sequence ID" value="EOH82591.1"/>
    <property type="molecule type" value="Genomic_DNA"/>
</dbReference>
<dbReference type="PROSITE" id="PS51071">
    <property type="entry name" value="HTH_RPIR"/>
    <property type="match status" value="1"/>
</dbReference>
<dbReference type="SUPFAM" id="SSF46689">
    <property type="entry name" value="Homeodomain-like"/>
    <property type="match status" value="1"/>
</dbReference>
<dbReference type="RefSeq" id="WP_010744165.1">
    <property type="nucleotide sequence ID" value="NZ_ASWF01000002.1"/>
</dbReference>
<dbReference type="CDD" id="cd05013">
    <property type="entry name" value="SIS_RpiR"/>
    <property type="match status" value="1"/>
</dbReference>
<dbReference type="InterPro" id="IPR046348">
    <property type="entry name" value="SIS_dom_sf"/>
</dbReference>
<dbReference type="Gene3D" id="3.40.50.10490">
    <property type="entry name" value="Glucose-6-phosphate isomerase like protein, domain 1"/>
    <property type="match status" value="1"/>
</dbReference>
<dbReference type="InterPro" id="IPR035472">
    <property type="entry name" value="RpiR-like_SIS"/>
</dbReference>
<dbReference type="eggNOG" id="COG1737">
    <property type="taxonomic scope" value="Bacteria"/>
</dbReference>
<dbReference type="InterPro" id="IPR047640">
    <property type="entry name" value="RpiR-like"/>
</dbReference>
<evidence type="ECO:0000313" key="8">
    <source>
        <dbReference type="Proteomes" id="UP000013877"/>
    </source>
</evidence>
<reference evidence="6 8" key="1">
    <citation type="submission" date="2013-02" db="EMBL/GenBank/DDBJ databases">
        <title>The Genome Sequence of Enterococcus raffinosus ATCC_49464.</title>
        <authorList>
            <consortium name="The Broad Institute Genome Sequencing Platform"/>
            <consortium name="The Broad Institute Genome Sequencing Center for Infectious Disease"/>
            <person name="Earl A.M."/>
            <person name="Gilmore M.S."/>
            <person name="Lebreton F."/>
            <person name="Walker B."/>
            <person name="Young S.K."/>
            <person name="Zeng Q."/>
            <person name="Gargeya S."/>
            <person name="Fitzgerald M."/>
            <person name="Haas B."/>
            <person name="Abouelleil A."/>
            <person name="Alvarado L."/>
            <person name="Arachchi H.M."/>
            <person name="Berlin A.M."/>
            <person name="Chapman S.B."/>
            <person name="Dewar J."/>
            <person name="Goldberg J."/>
            <person name="Griggs A."/>
            <person name="Gujja S."/>
            <person name="Hansen M."/>
            <person name="Howarth C."/>
            <person name="Imamovic A."/>
            <person name="Larimer J."/>
            <person name="McCowan C."/>
            <person name="Murphy C."/>
            <person name="Neiman D."/>
            <person name="Pearson M."/>
            <person name="Priest M."/>
            <person name="Roberts A."/>
            <person name="Saif S."/>
            <person name="Shea T."/>
            <person name="Sisk P."/>
            <person name="Sykes S."/>
            <person name="Wortman J."/>
            <person name="Nusbaum C."/>
            <person name="Birren B."/>
        </authorList>
    </citation>
    <scope>NUCLEOTIDE SEQUENCE [LARGE SCALE GENOMIC DNA]</scope>
    <source>
        <strain evidence="6 8">ATCC 49464</strain>
    </source>
</reference>
<dbReference type="GO" id="GO:0097367">
    <property type="term" value="F:carbohydrate derivative binding"/>
    <property type="evidence" value="ECO:0007669"/>
    <property type="project" value="InterPro"/>
</dbReference>
<dbReference type="EMBL" id="ASWF01000002">
    <property type="protein sequence ID" value="EOT77571.1"/>
    <property type="molecule type" value="Genomic_DNA"/>
</dbReference>
<dbReference type="OrthoDB" id="3684496at2"/>
<dbReference type="Proteomes" id="UP000014158">
    <property type="component" value="Unassembled WGS sequence"/>
</dbReference>
<evidence type="ECO:0000259" key="4">
    <source>
        <dbReference type="PROSITE" id="PS51071"/>
    </source>
</evidence>
<dbReference type="PANTHER" id="PTHR30514:SF21">
    <property type="entry name" value="RPIR-FAMILY TRANSCRIPTIONAL REGULATOR"/>
    <property type="match status" value="1"/>
</dbReference>
<evidence type="ECO:0008006" key="10">
    <source>
        <dbReference type="Google" id="ProtNLM"/>
    </source>
</evidence>
<feature type="domain" description="SIS" evidence="5">
    <location>
        <begin position="103"/>
        <end position="238"/>
    </location>
</feature>
<keyword evidence="1" id="KW-0805">Transcription regulation</keyword>
<dbReference type="Proteomes" id="UP000013877">
    <property type="component" value="Unassembled WGS sequence"/>
</dbReference>
<evidence type="ECO:0000313" key="6">
    <source>
        <dbReference type="EMBL" id="EOH82591.1"/>
    </source>
</evidence>
<keyword evidence="2" id="KW-0238">DNA-binding</keyword>
<dbReference type="Pfam" id="PF01380">
    <property type="entry name" value="SIS"/>
    <property type="match status" value="1"/>
</dbReference>
<name>R2RPT9_9ENTE</name>
<comment type="caution">
    <text evidence="6">The sequence shown here is derived from an EMBL/GenBank/DDBJ whole genome shotgun (WGS) entry which is preliminary data.</text>
</comment>
<protein>
    <recommendedName>
        <fullName evidence="10">Phosphosugar-binding transcriptional regulator</fullName>
    </recommendedName>
</protein>
<sequence>MKIYHLSKLLPDNTLREEDKPIIEYIVKKIERNEEVDIRSTAMENYTSPSSISRLSKRAGFKNFKEMIFFLTQKSNETQIAERSLNQQKFLNTKQNWEEIDQIFELIKEQGQVYLSGEGFCDLLVKYAYRKLMLKKIYAIDLKDMEIKLISDGQPKSLIIFSQSGENRDALRRIKECKELGGKVITFTASPNSTFLKEGDASFQVDPESSVINSENSTLNFFFGNCLNALEYLFDRYL</sequence>